<dbReference type="InterPro" id="IPR038607">
    <property type="entry name" value="PhoD-like_sf"/>
</dbReference>
<dbReference type="InterPro" id="IPR018946">
    <property type="entry name" value="PhoD-like_MPP"/>
</dbReference>
<dbReference type="PANTHER" id="PTHR33987:SF1">
    <property type="entry name" value="CALCINEURIN-LIKE METALLO-PHOSPHOESTERASE SUPERFAMILY PROTEIN"/>
    <property type="match status" value="1"/>
</dbReference>
<geneLocation type="plasmid" evidence="2 3">
    <name>pFA1</name>
</geneLocation>
<evidence type="ECO:0000313" key="2">
    <source>
        <dbReference type="EMBL" id="BDD11459.1"/>
    </source>
</evidence>
<dbReference type="KEGG" id="fax:FUAX_38910"/>
<keyword evidence="3" id="KW-1185">Reference proteome</keyword>
<proteinExistence type="predicted"/>
<dbReference type="EMBL" id="AP025315">
    <property type="protein sequence ID" value="BDD11459.1"/>
    <property type="molecule type" value="Genomic_DNA"/>
</dbReference>
<dbReference type="CDD" id="cd07389">
    <property type="entry name" value="MPP_PhoD"/>
    <property type="match status" value="1"/>
</dbReference>
<dbReference type="PANTHER" id="PTHR33987">
    <property type="entry name" value="CALCINEURIN-LIKE METALLO-PHOSPHOESTERASE SUPERFAMILY PROTEIN"/>
    <property type="match status" value="1"/>
</dbReference>
<evidence type="ECO:0000259" key="1">
    <source>
        <dbReference type="Pfam" id="PF09423"/>
    </source>
</evidence>
<feature type="domain" description="PhoD-like phosphatase metallophosphatase" evidence="1">
    <location>
        <begin position="136"/>
        <end position="352"/>
    </location>
</feature>
<reference evidence="2 3" key="1">
    <citation type="submission" date="2021-12" db="EMBL/GenBank/DDBJ databases">
        <title>Genome sequencing of bacteria with rrn-lacking chromosome and rrn-plasmid.</title>
        <authorList>
            <person name="Anda M."/>
            <person name="Iwasaki W."/>
        </authorList>
    </citation>
    <scope>NUCLEOTIDE SEQUENCE [LARGE SCALE GENOMIC DNA]</scope>
    <source>
        <strain evidence="2 3">DSM 100852</strain>
        <plasmid evidence="2 3">pFA1</plasmid>
    </source>
</reference>
<dbReference type="AlphaFoldDB" id="A0AAU9CGZ6"/>
<organism evidence="2 3">
    <name type="scientific">Fulvitalea axinellae</name>
    <dbReference type="NCBI Taxonomy" id="1182444"/>
    <lineage>
        <taxon>Bacteria</taxon>
        <taxon>Pseudomonadati</taxon>
        <taxon>Bacteroidota</taxon>
        <taxon>Cytophagia</taxon>
        <taxon>Cytophagales</taxon>
        <taxon>Persicobacteraceae</taxon>
        <taxon>Fulvitalea</taxon>
    </lineage>
</organism>
<dbReference type="InterPro" id="IPR029052">
    <property type="entry name" value="Metallo-depent_PP-like"/>
</dbReference>
<accession>A0AAU9CGZ6</accession>
<dbReference type="RefSeq" id="WP_338394955.1">
    <property type="nucleotide sequence ID" value="NZ_AP025315.1"/>
</dbReference>
<evidence type="ECO:0000313" key="3">
    <source>
        <dbReference type="Proteomes" id="UP001348817"/>
    </source>
</evidence>
<gene>
    <name evidence="2" type="ORF">FUAX_38910</name>
</gene>
<dbReference type="Proteomes" id="UP001348817">
    <property type="component" value="Plasmid pFA1"/>
</dbReference>
<keyword evidence="2" id="KW-0614">Plasmid</keyword>
<name>A0AAU9CGZ6_9BACT</name>
<protein>
    <submittedName>
        <fullName evidence="2">Alkaline phosphatase</fullName>
    </submittedName>
</protein>
<sequence>MNYNKMRYTFFILLLFPYLLFAQAKKGNYRIMQGPMIGATSPTSALVWARVYSKVSVKIAYRIAGTDSEYTFSQEVIPEKEKKYVIKIRLKDLEASTEYDYHFLIGNRKDPFQWAFPDFTFKTAPKLGMNQNITVAFGSCARYQENSRQLVWNEIRKTNPDFFIWMGDNIYGDALDPDILAEEYQRQREVLTLRPFLRNVSQLAIWDDHDYGLNNHDRTHPGKKEAREQFGLYWANPKEADPTGQGIYFKQKYANLDFFFLDTRYFRDPNKALDNGKKTMLGKRQLKWLQSELLKSDTPFKVLVSGSAWSQAKGMGGDSWASYQKERNAIFNFIRDNNIEGVVMLSGDTHVAELN</sequence>
<dbReference type="SUPFAM" id="SSF56300">
    <property type="entry name" value="Metallo-dependent phosphatases"/>
    <property type="match status" value="1"/>
</dbReference>
<dbReference type="Gene3D" id="3.60.21.70">
    <property type="entry name" value="PhoD-like phosphatase"/>
    <property type="match status" value="1"/>
</dbReference>
<dbReference type="Pfam" id="PF09423">
    <property type="entry name" value="PhoD"/>
    <property type="match status" value="1"/>
</dbReference>